<evidence type="ECO:0000256" key="1">
    <source>
        <dbReference type="SAM" id="MobiDB-lite"/>
    </source>
</evidence>
<dbReference type="PANTHER" id="PTHR24148:SF82">
    <property type="entry name" value="HETEROKARYON INCOMPATIBILITY DOMAIN-CONTAINING PROTEIN"/>
    <property type="match status" value="1"/>
</dbReference>
<dbReference type="PANTHER" id="PTHR24148">
    <property type="entry name" value="ANKYRIN REPEAT DOMAIN-CONTAINING PROTEIN 39 HOMOLOG-RELATED"/>
    <property type="match status" value="1"/>
</dbReference>
<proteinExistence type="predicted"/>
<organism evidence="3 4">
    <name type="scientific">Sordaria brevicollis</name>
    <dbReference type="NCBI Taxonomy" id="83679"/>
    <lineage>
        <taxon>Eukaryota</taxon>
        <taxon>Fungi</taxon>
        <taxon>Dikarya</taxon>
        <taxon>Ascomycota</taxon>
        <taxon>Pezizomycotina</taxon>
        <taxon>Sordariomycetes</taxon>
        <taxon>Sordariomycetidae</taxon>
        <taxon>Sordariales</taxon>
        <taxon>Sordariaceae</taxon>
        <taxon>Sordaria</taxon>
    </lineage>
</organism>
<protein>
    <submittedName>
        <fullName evidence="3">Heterokaryon incompatibility protein-domain-containing protein</fullName>
    </submittedName>
</protein>
<dbReference type="InterPro" id="IPR052895">
    <property type="entry name" value="HetReg/Transcr_Mod"/>
</dbReference>
<comment type="caution">
    <text evidence="3">The sequence shown here is derived from an EMBL/GenBank/DDBJ whole genome shotgun (WGS) entry which is preliminary data.</text>
</comment>
<reference evidence="3" key="1">
    <citation type="journal article" date="2023" name="Mol. Phylogenet. Evol.">
        <title>Genome-scale phylogeny and comparative genomics of the fungal order Sordariales.</title>
        <authorList>
            <person name="Hensen N."/>
            <person name="Bonometti L."/>
            <person name="Westerberg I."/>
            <person name="Brannstrom I.O."/>
            <person name="Guillou S."/>
            <person name="Cros-Aarteil S."/>
            <person name="Calhoun S."/>
            <person name="Haridas S."/>
            <person name="Kuo A."/>
            <person name="Mondo S."/>
            <person name="Pangilinan J."/>
            <person name="Riley R."/>
            <person name="LaButti K."/>
            <person name="Andreopoulos B."/>
            <person name="Lipzen A."/>
            <person name="Chen C."/>
            <person name="Yan M."/>
            <person name="Daum C."/>
            <person name="Ng V."/>
            <person name="Clum A."/>
            <person name="Steindorff A."/>
            <person name="Ohm R.A."/>
            <person name="Martin F."/>
            <person name="Silar P."/>
            <person name="Natvig D.O."/>
            <person name="Lalanne C."/>
            <person name="Gautier V."/>
            <person name="Ament-Velasquez S.L."/>
            <person name="Kruys A."/>
            <person name="Hutchinson M.I."/>
            <person name="Powell A.J."/>
            <person name="Barry K."/>
            <person name="Miller A.N."/>
            <person name="Grigoriev I.V."/>
            <person name="Debuchy R."/>
            <person name="Gladieux P."/>
            <person name="Hiltunen Thoren M."/>
            <person name="Johannesson H."/>
        </authorList>
    </citation>
    <scope>NUCLEOTIDE SEQUENCE</scope>
    <source>
        <strain evidence="3">FGSC 1904</strain>
    </source>
</reference>
<keyword evidence="4" id="KW-1185">Reference proteome</keyword>
<feature type="region of interest" description="Disordered" evidence="1">
    <location>
        <begin position="334"/>
        <end position="372"/>
    </location>
</feature>
<dbReference type="InterPro" id="IPR010730">
    <property type="entry name" value="HET"/>
</dbReference>
<sequence length="675" mass="75452">MSILKGPPPGGALRPPLDPAADEIRLLDIFPSENTSSPVACRYRIISLIPDQGQYVPCYEALSYAWKDAGNDPETEASCIIIDGNLFPVSSSLLRALRRLRYTDRIRTLWVDAVCINQFDDVEKTQQVNLMRRIYASCTQCNIWLGYPRDVGVSEEHAQAAFDTISWITAAGGAMDARFNGADVPNPSPPGWFQDVEDDGIDKVEGANHELRLRVSEAFYKLFRTPWWSRVWTVQEAALPSAATVYWGDCEISWHTLDMASEAIMAPDDGRREEHVGYLMPEELYKFKALDYLTSVMRGIKISSGGSEDPVSTLYRWRGRKSTDPRDKVYGLMGLKGRTVSEDDEEDGKGSDSGEGVEDKDHVDDNDDQEEAREGKVAAFLSGIPSCDYTLDAQTLFCRVSWALIKQSNSLQPLIGRRGEPAKLEGLPSWVIDWSQDRWSDGFFYFNTEEKKVPVQVPAGEYWEHEKLFYHYCADGPVMVGPGPRLLDEAGRVLGLDGFLVDRIAVVEQREVLGRAEFSGNEVLLANGARYGELIGRCHGYFSSASEESRTRWQSGSWMQEYLGVMTGQLDPAMPGNCPCDRDEWASTYLQHHLLFVTEGGKVGFGPVTSEPGDEVWILELCRLPVVLKPLHDSSPVDRTTRRAFTWVGDCCVYGIMMGEAVAGKEDAWIEVAVH</sequence>
<feature type="compositionally biased region" description="Basic and acidic residues" evidence="1">
    <location>
        <begin position="348"/>
        <end position="363"/>
    </location>
</feature>
<evidence type="ECO:0000313" key="4">
    <source>
        <dbReference type="Proteomes" id="UP001281003"/>
    </source>
</evidence>
<accession>A0AAE0UDA5</accession>
<dbReference type="Proteomes" id="UP001281003">
    <property type="component" value="Unassembled WGS sequence"/>
</dbReference>
<dbReference type="Pfam" id="PF06985">
    <property type="entry name" value="HET"/>
    <property type="match status" value="1"/>
</dbReference>
<name>A0AAE0UDA5_SORBR</name>
<gene>
    <name evidence="3" type="ORF">B0T20DRAFT_407398</name>
</gene>
<dbReference type="AlphaFoldDB" id="A0AAE0UDA5"/>
<evidence type="ECO:0000259" key="2">
    <source>
        <dbReference type="Pfam" id="PF06985"/>
    </source>
</evidence>
<evidence type="ECO:0000313" key="3">
    <source>
        <dbReference type="EMBL" id="KAK3399922.1"/>
    </source>
</evidence>
<dbReference type="EMBL" id="JAUTDP010000004">
    <property type="protein sequence ID" value="KAK3399922.1"/>
    <property type="molecule type" value="Genomic_DNA"/>
</dbReference>
<reference evidence="3" key="2">
    <citation type="submission" date="2023-07" db="EMBL/GenBank/DDBJ databases">
        <authorList>
            <consortium name="Lawrence Berkeley National Laboratory"/>
            <person name="Haridas S."/>
            <person name="Hensen N."/>
            <person name="Bonometti L."/>
            <person name="Westerberg I."/>
            <person name="Brannstrom I.O."/>
            <person name="Guillou S."/>
            <person name="Cros-Aarteil S."/>
            <person name="Calhoun S."/>
            <person name="Kuo A."/>
            <person name="Mondo S."/>
            <person name="Pangilinan J."/>
            <person name="Riley R."/>
            <person name="LaButti K."/>
            <person name="Andreopoulos B."/>
            <person name="Lipzen A."/>
            <person name="Chen C."/>
            <person name="Yanf M."/>
            <person name="Daum C."/>
            <person name="Ng V."/>
            <person name="Clum A."/>
            <person name="Steindorff A."/>
            <person name="Ohm R."/>
            <person name="Martin F."/>
            <person name="Silar P."/>
            <person name="Natvig D."/>
            <person name="Lalanne C."/>
            <person name="Gautier V."/>
            <person name="Ament-velasquez S.L."/>
            <person name="Kruys A."/>
            <person name="Hutchinson M.I."/>
            <person name="Powell A.J."/>
            <person name="Barry K."/>
            <person name="Miller A.N."/>
            <person name="Grigoriev I.V."/>
            <person name="Debuchy R."/>
            <person name="Gladieux P."/>
            <person name="Thoren M.H."/>
            <person name="Johannesson H."/>
        </authorList>
    </citation>
    <scope>NUCLEOTIDE SEQUENCE</scope>
    <source>
        <strain evidence="3">FGSC 1904</strain>
    </source>
</reference>
<feature type="domain" description="Heterokaryon incompatibility" evidence="2">
    <location>
        <begin position="59"/>
        <end position="236"/>
    </location>
</feature>